<dbReference type="GO" id="GO:0005829">
    <property type="term" value="C:cytosol"/>
    <property type="evidence" value="ECO:0007669"/>
    <property type="project" value="TreeGrafter"/>
</dbReference>
<evidence type="ECO:0000259" key="9">
    <source>
        <dbReference type="Pfam" id="PF04909"/>
    </source>
</evidence>
<organism evidence="10 11">
    <name type="scientific">Cladophialophora immunda</name>
    <dbReference type="NCBI Taxonomy" id="569365"/>
    <lineage>
        <taxon>Eukaryota</taxon>
        <taxon>Fungi</taxon>
        <taxon>Dikarya</taxon>
        <taxon>Ascomycota</taxon>
        <taxon>Pezizomycotina</taxon>
        <taxon>Eurotiomycetes</taxon>
        <taxon>Chaetothyriomycetidae</taxon>
        <taxon>Chaetothyriales</taxon>
        <taxon>Herpotrichiellaceae</taxon>
        <taxon>Cladophialophora</taxon>
    </lineage>
</organism>
<evidence type="ECO:0000256" key="4">
    <source>
        <dbReference type="ARBA" id="ARBA00022833"/>
    </source>
</evidence>
<evidence type="ECO:0000313" key="10">
    <source>
        <dbReference type="EMBL" id="KIW23278.1"/>
    </source>
</evidence>
<dbReference type="InterPro" id="IPR006680">
    <property type="entry name" value="Amidohydro-rel"/>
</dbReference>
<evidence type="ECO:0000256" key="3">
    <source>
        <dbReference type="ARBA" id="ARBA00022793"/>
    </source>
</evidence>
<accession>A0A0D2BW35</accession>
<comment type="similarity">
    <text evidence="1">Belongs to the metallo-dependent hydrolases superfamily. ACMSD family.</text>
</comment>
<keyword evidence="4" id="KW-0862">Zinc</keyword>
<evidence type="ECO:0000313" key="11">
    <source>
        <dbReference type="Proteomes" id="UP000054466"/>
    </source>
</evidence>
<keyword evidence="11" id="KW-1185">Reference proteome</keyword>
<comment type="catalytic activity">
    <reaction evidence="6">
        <text>6-methylsalicylate + H(+) = 3-methylphenol + CO2</text>
        <dbReference type="Rhea" id="RHEA:23112"/>
        <dbReference type="ChEBI" id="CHEBI:15378"/>
        <dbReference type="ChEBI" id="CHEBI:16526"/>
        <dbReference type="ChEBI" id="CHEBI:17231"/>
        <dbReference type="ChEBI" id="CHEBI:36658"/>
        <dbReference type="EC" id="4.1.1.52"/>
    </reaction>
    <physiologicalReaction direction="left-to-right" evidence="6">
        <dbReference type="Rhea" id="RHEA:23113"/>
    </physiologicalReaction>
</comment>
<dbReference type="HOGENOM" id="CLU_039329_2_0_1"/>
<dbReference type="GO" id="GO:0016787">
    <property type="term" value="F:hydrolase activity"/>
    <property type="evidence" value="ECO:0007669"/>
    <property type="project" value="InterPro"/>
</dbReference>
<keyword evidence="3 8" id="KW-0210">Decarboxylase</keyword>
<evidence type="ECO:0000256" key="8">
    <source>
        <dbReference type="RuleBase" id="RU366045"/>
    </source>
</evidence>
<dbReference type="GO" id="GO:0019748">
    <property type="term" value="P:secondary metabolic process"/>
    <property type="evidence" value="ECO:0007669"/>
    <property type="project" value="TreeGrafter"/>
</dbReference>
<reference evidence="10 11" key="1">
    <citation type="submission" date="2015-01" db="EMBL/GenBank/DDBJ databases">
        <title>The Genome Sequence of Cladophialophora immunda CBS83496.</title>
        <authorList>
            <consortium name="The Broad Institute Genomics Platform"/>
            <person name="Cuomo C."/>
            <person name="de Hoog S."/>
            <person name="Gorbushina A."/>
            <person name="Stielow B."/>
            <person name="Teixiera M."/>
            <person name="Abouelleil A."/>
            <person name="Chapman S.B."/>
            <person name="Priest M."/>
            <person name="Young S.K."/>
            <person name="Wortman J."/>
            <person name="Nusbaum C."/>
            <person name="Birren B."/>
        </authorList>
    </citation>
    <scope>NUCLEOTIDE SEQUENCE [LARGE SCALE GENOMIC DNA]</scope>
    <source>
        <strain evidence="10 11">CBS 83496</strain>
    </source>
</reference>
<evidence type="ECO:0000256" key="1">
    <source>
        <dbReference type="ARBA" id="ARBA00005871"/>
    </source>
</evidence>
<dbReference type="InterPro" id="IPR032465">
    <property type="entry name" value="ACMSD"/>
</dbReference>
<dbReference type="RefSeq" id="XP_016243494.1">
    <property type="nucleotide sequence ID" value="XM_016398932.1"/>
</dbReference>
<protein>
    <recommendedName>
        <fullName evidence="7">6-methylsalicylate decarboxylase</fullName>
        <ecNumber evidence="7">4.1.1.52</ecNumber>
    </recommendedName>
</protein>
<evidence type="ECO:0000256" key="7">
    <source>
        <dbReference type="ARBA" id="ARBA00038889"/>
    </source>
</evidence>
<evidence type="ECO:0000256" key="6">
    <source>
        <dbReference type="ARBA" id="ARBA00036832"/>
    </source>
</evidence>
<dbReference type="AlphaFoldDB" id="A0A0D2BW35"/>
<feature type="domain" description="Amidohydrolase-related" evidence="9">
    <location>
        <begin position="4"/>
        <end position="323"/>
    </location>
</feature>
<proteinExistence type="inferred from homology"/>
<keyword evidence="2" id="KW-0479">Metal-binding</keyword>
<sequence length="324" mass="36312">MERIDTHSHVVPEVWRKFCCQYGFDRPDGMPAIPAWTPEAHIDLMDKLGISKSILSITSPGTHLRPHDDELGRTITRESNDEIARICRLHPNKFAFFASLPLPDVTGSVEEIDRALDSLGAVGFALMTNAHGYYLGDAHLEKVFAKLNERKATVFMHPTSCHSQKLPEAERPLSQYPAPMLEFFFDTTRAVVNLILSGTVARYPNITYLVSHCGGALPPLVERFSSFATRVLGGNEAIDSSQVKELFKSRFYFDLAGFPFPDQIHGLLRTADASRLLYGSDYPYTPASALTGMSTRMDEELNNLFDERVVREIYSGNAKRLLKI</sequence>
<evidence type="ECO:0000256" key="5">
    <source>
        <dbReference type="ARBA" id="ARBA00023239"/>
    </source>
</evidence>
<dbReference type="InterPro" id="IPR032466">
    <property type="entry name" value="Metal_Hydrolase"/>
</dbReference>
<dbReference type="VEuPathDB" id="FungiDB:PV07_11489"/>
<gene>
    <name evidence="10" type="ORF">PV07_11489</name>
</gene>
<dbReference type="GO" id="GO:0047596">
    <property type="term" value="F:6-methylsalicylate decarboxylase activity"/>
    <property type="evidence" value="ECO:0007669"/>
    <property type="project" value="UniProtKB-EC"/>
</dbReference>
<dbReference type="GO" id="GO:0046872">
    <property type="term" value="F:metal ion binding"/>
    <property type="evidence" value="ECO:0007669"/>
    <property type="project" value="UniProtKB-KW"/>
</dbReference>
<dbReference type="PANTHER" id="PTHR21240">
    <property type="entry name" value="2-AMINO-3-CARBOXYLMUCONATE-6-SEMIALDEHYDE DECARBOXYLASE"/>
    <property type="match status" value="1"/>
</dbReference>
<dbReference type="Proteomes" id="UP000054466">
    <property type="component" value="Unassembled WGS sequence"/>
</dbReference>
<dbReference type="GeneID" id="27350683"/>
<name>A0A0D2BW35_9EURO</name>
<dbReference type="EC" id="4.1.1.52" evidence="7"/>
<dbReference type="PANTHER" id="PTHR21240:SF29">
    <property type="entry name" value="AMIDOHYDROLASE-RELATED DOMAIN-CONTAINING PROTEIN"/>
    <property type="match status" value="1"/>
</dbReference>
<evidence type="ECO:0000256" key="2">
    <source>
        <dbReference type="ARBA" id="ARBA00022723"/>
    </source>
</evidence>
<dbReference type="STRING" id="569365.A0A0D2BW35"/>
<dbReference type="SUPFAM" id="SSF51556">
    <property type="entry name" value="Metallo-dependent hydrolases"/>
    <property type="match status" value="1"/>
</dbReference>
<dbReference type="OrthoDB" id="2832284at2759"/>
<dbReference type="EMBL" id="KN847046">
    <property type="protein sequence ID" value="KIW23278.1"/>
    <property type="molecule type" value="Genomic_DNA"/>
</dbReference>
<dbReference type="Gene3D" id="3.20.20.140">
    <property type="entry name" value="Metal-dependent hydrolases"/>
    <property type="match status" value="1"/>
</dbReference>
<dbReference type="Pfam" id="PF04909">
    <property type="entry name" value="Amidohydro_2"/>
    <property type="match status" value="1"/>
</dbReference>
<keyword evidence="5 8" id="KW-0456">Lyase</keyword>